<evidence type="ECO:0000256" key="3">
    <source>
        <dbReference type="ARBA" id="ARBA00022475"/>
    </source>
</evidence>
<organism evidence="9 10">
    <name type="scientific">Saliterribacillus persicus</name>
    <dbReference type="NCBI Taxonomy" id="930114"/>
    <lineage>
        <taxon>Bacteria</taxon>
        <taxon>Bacillati</taxon>
        <taxon>Bacillota</taxon>
        <taxon>Bacilli</taxon>
        <taxon>Bacillales</taxon>
        <taxon>Bacillaceae</taxon>
        <taxon>Saliterribacillus</taxon>
    </lineage>
</organism>
<evidence type="ECO:0000259" key="8">
    <source>
        <dbReference type="Pfam" id="PF00892"/>
    </source>
</evidence>
<evidence type="ECO:0000313" key="10">
    <source>
        <dbReference type="Proteomes" id="UP000252585"/>
    </source>
</evidence>
<keyword evidence="5 7" id="KW-1133">Transmembrane helix</keyword>
<dbReference type="EMBL" id="QPJJ01000004">
    <property type="protein sequence ID" value="RCW73218.1"/>
    <property type="molecule type" value="Genomic_DNA"/>
</dbReference>
<comment type="similarity">
    <text evidence="2">Belongs to the EamA transporter family.</text>
</comment>
<feature type="transmembrane region" description="Helical" evidence="7">
    <location>
        <begin position="152"/>
        <end position="172"/>
    </location>
</feature>
<feature type="transmembrane region" description="Helical" evidence="7">
    <location>
        <begin position="129"/>
        <end position="146"/>
    </location>
</feature>
<dbReference type="RefSeq" id="WP_114352313.1">
    <property type="nucleotide sequence ID" value="NZ_QPJJ01000004.1"/>
</dbReference>
<feature type="transmembrane region" description="Helical" evidence="7">
    <location>
        <begin position="245"/>
        <end position="264"/>
    </location>
</feature>
<keyword evidence="10" id="KW-1185">Reference proteome</keyword>
<comment type="caution">
    <text evidence="9">The sequence shown here is derived from an EMBL/GenBank/DDBJ whole genome shotgun (WGS) entry which is preliminary data.</text>
</comment>
<dbReference type="Proteomes" id="UP000252585">
    <property type="component" value="Unassembled WGS sequence"/>
</dbReference>
<dbReference type="SUPFAM" id="SSF103481">
    <property type="entry name" value="Multidrug resistance efflux transporter EmrE"/>
    <property type="match status" value="2"/>
</dbReference>
<dbReference type="InterPro" id="IPR050638">
    <property type="entry name" value="AA-Vitamin_Transporters"/>
</dbReference>
<sequence>MRNYAAYLVTILGASFWGLTGLFVESLYDHGFTAWEIVTVRLTSATLILFLFMSIFSRKHLRIQLKHIPHFIGLGVVSIVIFNWCYFTVMEQTSLSFAVVLLYTSPVFVAILSRIIFKEQITKRKTVSLMLTLVGLSLAIKLIPIGGLSIPIISIVLGLLSAFFCALYSIIGKFVSWQYNSLTITGYALLMGSLFIFPTSGVWKKVNAFESVDVWLNIFGVAIISTILAYILYTLGLTYIESSKAAILGAMEPIVAVFVGVLIFGDALNFLQIIGIMLVITSSFLTVIYKKRKIIMRDKSFYETNKASPTR</sequence>
<keyword evidence="4 7" id="KW-0812">Transmembrane</keyword>
<protein>
    <submittedName>
        <fullName evidence="9">Threonine/homoserine efflux transporter RhtA</fullName>
    </submittedName>
</protein>
<dbReference type="Gene3D" id="1.10.3730.20">
    <property type="match status" value="1"/>
</dbReference>
<feature type="transmembrane region" description="Helical" evidence="7">
    <location>
        <begin position="215"/>
        <end position="233"/>
    </location>
</feature>
<evidence type="ECO:0000256" key="2">
    <source>
        <dbReference type="ARBA" id="ARBA00007362"/>
    </source>
</evidence>
<comment type="subcellular location">
    <subcellularLocation>
        <location evidence="1">Cell membrane</location>
        <topology evidence="1">Multi-pass membrane protein</topology>
    </subcellularLocation>
</comment>
<feature type="transmembrane region" description="Helical" evidence="7">
    <location>
        <begin position="7"/>
        <end position="28"/>
    </location>
</feature>
<feature type="transmembrane region" description="Helical" evidence="7">
    <location>
        <begin position="95"/>
        <end position="117"/>
    </location>
</feature>
<proteinExistence type="inferred from homology"/>
<feature type="transmembrane region" description="Helical" evidence="7">
    <location>
        <begin position="270"/>
        <end position="289"/>
    </location>
</feature>
<reference evidence="9 10" key="1">
    <citation type="submission" date="2018-07" db="EMBL/GenBank/DDBJ databases">
        <title>Genomic Encyclopedia of Type Strains, Phase IV (KMG-IV): sequencing the most valuable type-strain genomes for metagenomic binning, comparative biology and taxonomic classification.</title>
        <authorList>
            <person name="Goeker M."/>
        </authorList>
    </citation>
    <scope>NUCLEOTIDE SEQUENCE [LARGE SCALE GENOMIC DNA]</scope>
    <source>
        <strain evidence="9 10">DSM 27696</strain>
    </source>
</reference>
<feature type="domain" description="EamA" evidence="8">
    <location>
        <begin position="6"/>
        <end position="139"/>
    </location>
</feature>
<dbReference type="InterPro" id="IPR037185">
    <property type="entry name" value="EmrE-like"/>
</dbReference>
<dbReference type="InterPro" id="IPR000620">
    <property type="entry name" value="EamA_dom"/>
</dbReference>
<evidence type="ECO:0000256" key="4">
    <source>
        <dbReference type="ARBA" id="ARBA00022692"/>
    </source>
</evidence>
<evidence type="ECO:0000313" key="9">
    <source>
        <dbReference type="EMBL" id="RCW73218.1"/>
    </source>
</evidence>
<dbReference type="PANTHER" id="PTHR32322:SF18">
    <property type="entry name" value="S-ADENOSYLMETHIONINE_S-ADENOSYLHOMOCYSTEINE TRANSPORTER"/>
    <property type="match status" value="1"/>
</dbReference>
<evidence type="ECO:0000256" key="6">
    <source>
        <dbReference type="ARBA" id="ARBA00023136"/>
    </source>
</evidence>
<evidence type="ECO:0000256" key="1">
    <source>
        <dbReference type="ARBA" id="ARBA00004651"/>
    </source>
</evidence>
<feature type="transmembrane region" description="Helical" evidence="7">
    <location>
        <begin position="184"/>
        <end position="203"/>
    </location>
</feature>
<keyword evidence="3" id="KW-1003">Cell membrane</keyword>
<dbReference type="GO" id="GO:0005886">
    <property type="term" value="C:plasma membrane"/>
    <property type="evidence" value="ECO:0007669"/>
    <property type="project" value="UniProtKB-SubCell"/>
</dbReference>
<feature type="transmembrane region" description="Helical" evidence="7">
    <location>
        <begin position="68"/>
        <end position="89"/>
    </location>
</feature>
<dbReference type="AlphaFoldDB" id="A0A368Y1P8"/>
<dbReference type="PANTHER" id="PTHR32322">
    <property type="entry name" value="INNER MEMBRANE TRANSPORTER"/>
    <property type="match status" value="1"/>
</dbReference>
<evidence type="ECO:0000256" key="5">
    <source>
        <dbReference type="ARBA" id="ARBA00022989"/>
    </source>
</evidence>
<accession>A0A368Y1P8</accession>
<keyword evidence="6 7" id="KW-0472">Membrane</keyword>
<name>A0A368Y1P8_9BACI</name>
<gene>
    <name evidence="9" type="ORF">DFR57_104216</name>
</gene>
<feature type="domain" description="EamA" evidence="8">
    <location>
        <begin position="153"/>
        <end position="287"/>
    </location>
</feature>
<feature type="transmembrane region" description="Helical" evidence="7">
    <location>
        <begin position="34"/>
        <end position="56"/>
    </location>
</feature>
<dbReference type="OrthoDB" id="6707571at2"/>
<dbReference type="Pfam" id="PF00892">
    <property type="entry name" value="EamA"/>
    <property type="match status" value="2"/>
</dbReference>
<evidence type="ECO:0000256" key="7">
    <source>
        <dbReference type="SAM" id="Phobius"/>
    </source>
</evidence>